<dbReference type="PROSITE" id="PS51384">
    <property type="entry name" value="FAD_FR"/>
    <property type="match status" value="1"/>
</dbReference>
<dbReference type="GO" id="GO:0003958">
    <property type="term" value="F:NADPH-hemoprotein reductase activity"/>
    <property type="evidence" value="ECO:0007669"/>
    <property type="project" value="UniProtKB-EC"/>
</dbReference>
<dbReference type="PRINTS" id="PR00369">
    <property type="entry name" value="FLAVODOXIN"/>
</dbReference>
<dbReference type="Gene3D" id="3.40.50.360">
    <property type="match status" value="1"/>
</dbReference>
<dbReference type="GO" id="GO:0005829">
    <property type="term" value="C:cytosol"/>
    <property type="evidence" value="ECO:0007669"/>
    <property type="project" value="TreeGrafter"/>
</dbReference>
<feature type="transmembrane region" description="Helical" evidence="3">
    <location>
        <begin position="12"/>
        <end position="33"/>
    </location>
</feature>
<dbReference type="Pfam" id="PF00175">
    <property type="entry name" value="NAD_binding_1"/>
    <property type="match status" value="1"/>
</dbReference>
<evidence type="ECO:0000259" key="4">
    <source>
        <dbReference type="PROSITE" id="PS50902"/>
    </source>
</evidence>
<dbReference type="Pfam" id="PF03929">
    <property type="entry name" value="PepSY_TM"/>
    <property type="match status" value="1"/>
</dbReference>
<dbReference type="InterPro" id="IPR017927">
    <property type="entry name" value="FAD-bd_FR_type"/>
</dbReference>
<dbReference type="SUPFAM" id="SSF63380">
    <property type="entry name" value="Riboflavin synthase domain-like"/>
    <property type="match status" value="1"/>
</dbReference>
<dbReference type="Gene3D" id="3.40.50.80">
    <property type="entry name" value="Nucleotide-binding domain of ferredoxin-NADP reductase (FNR) module"/>
    <property type="match status" value="1"/>
</dbReference>
<dbReference type="InterPro" id="IPR029039">
    <property type="entry name" value="Flavoprotein-like_sf"/>
</dbReference>
<dbReference type="Pfam" id="PF00970">
    <property type="entry name" value="FAD_binding_6"/>
    <property type="match status" value="1"/>
</dbReference>
<dbReference type="GO" id="GO:0010181">
    <property type="term" value="F:FMN binding"/>
    <property type="evidence" value="ECO:0007669"/>
    <property type="project" value="InterPro"/>
</dbReference>
<protein>
    <recommendedName>
        <fullName evidence="2">NADPH--hemoprotein reductase</fullName>
        <ecNumber evidence="2">1.6.2.4</ecNumber>
    </recommendedName>
</protein>
<feature type="domain" description="FAD-binding FR-type" evidence="5">
    <location>
        <begin position="481"/>
        <end position="579"/>
    </location>
</feature>
<dbReference type="InterPro" id="IPR008333">
    <property type="entry name" value="Cbr1-like_FAD-bd_dom"/>
</dbReference>
<keyword evidence="3" id="KW-0472">Membrane</keyword>
<keyword evidence="1" id="KW-0285">Flavoprotein</keyword>
<dbReference type="Pfam" id="PF00258">
    <property type="entry name" value="Flavodoxin_1"/>
    <property type="match status" value="1"/>
</dbReference>
<proteinExistence type="predicted"/>
<dbReference type="SUPFAM" id="SSF52218">
    <property type="entry name" value="Flavoproteins"/>
    <property type="match status" value="1"/>
</dbReference>
<dbReference type="EMBL" id="UFTJ01000003">
    <property type="protein sequence ID" value="SUV52978.1"/>
    <property type="molecule type" value="Genomic_DNA"/>
</dbReference>
<dbReference type="RefSeq" id="WP_002687781.1">
    <property type="nucleotide sequence ID" value="NZ_UFTJ01000003.1"/>
</dbReference>
<dbReference type="PROSITE" id="PS50902">
    <property type="entry name" value="FLAVODOXIN_LIKE"/>
    <property type="match status" value="1"/>
</dbReference>
<evidence type="ECO:0000256" key="3">
    <source>
        <dbReference type="SAM" id="Phobius"/>
    </source>
</evidence>
<name>A0A380ZW05_9FLAO</name>
<organism evidence="6 7">
    <name type="scientific">Bergeyella zoohelcum</name>
    <dbReference type="NCBI Taxonomy" id="1015"/>
    <lineage>
        <taxon>Bacteria</taxon>
        <taxon>Pseudomonadati</taxon>
        <taxon>Bacteroidota</taxon>
        <taxon>Flavobacteriia</taxon>
        <taxon>Flavobacteriales</taxon>
        <taxon>Weeksellaceae</taxon>
        <taxon>Bergeyella</taxon>
    </lineage>
</organism>
<dbReference type="Gene3D" id="2.40.30.10">
    <property type="entry name" value="Translation factors"/>
    <property type="match status" value="1"/>
</dbReference>
<sequence length="717" mass="81861">MTKKIWRYGHLAVAILIFIYLLIASITGAILGVHEALKPSDKFQDIPISTVIEKAQENYAEIVSIKKNGEHQLEIQAYNEDYDEIKGIINPQTGKITEGKIEKNKFIEWITVLHRSLFLDNQGRMLVGILTLLFVIEMITGFFYMLRIIPKKKHLFTKWNYGSFPMTFHHSVSRLVFIPLFIIGITGAVLFFFRFNILQETPASEQKLTIEKTENKSVKDFDFLQKTTVNQLVSFDLPFDESENYRIETTEGKYELDYHSGAIVSQEVNTPATQWKTLSFNLHTGKSGNIWAWVISLAALSIPGFIITGFMLFAQKRKPTTKRFSTPQEAKIILLYGSENGSTREIAYQYAEQIHQQGNKVFLGTLNEWTAFPNAEKILLLTSTYGNGEAPSNADSFLQKLEQQPPNKAVKIGIIGFGSKDYEHYNAFAKTIFSQIQNKGEIVFFDAINDKNTAEIQAAEEKIRRHLNLAVISNTQEKVEIQYHDAKLIGKTDISERNGYTMLNIQTDKEFKSGDLLRVQLPNSGLFRYYSISQSENKNSIDLVTKYIPNGLCSEYFKSLSQGATLSIAIEKNETFHFENVPTIMICNGTGIAPFIGMIVHNLQKTPITLYAGFRFKEERTEKLRQKLVNQQKNGFLSSLYWTYSRDEQQQRITAFIEKDIASIIFHLCKGYPVMICGALELKNEVETLISNELQKQKSTITIEDLYLKKALKADCY</sequence>
<gene>
    <name evidence="6" type="primary">mioC</name>
    <name evidence="6" type="ORF">NCTC11661_02125</name>
</gene>
<dbReference type="PANTHER" id="PTHR19384">
    <property type="entry name" value="NITRIC OXIDE SYNTHASE-RELATED"/>
    <property type="match status" value="1"/>
</dbReference>
<keyword evidence="3" id="KW-0812">Transmembrane</keyword>
<dbReference type="SUPFAM" id="SSF52343">
    <property type="entry name" value="Ferredoxin reductase-like, C-terminal NADP-linked domain"/>
    <property type="match status" value="1"/>
</dbReference>
<dbReference type="Proteomes" id="UP000255515">
    <property type="component" value="Unassembled WGS sequence"/>
</dbReference>
<dbReference type="InterPro" id="IPR039261">
    <property type="entry name" value="FNR_nucleotide-bd"/>
</dbReference>
<dbReference type="InterPro" id="IPR001433">
    <property type="entry name" value="OxRdtase_FAD/NAD-bd"/>
</dbReference>
<dbReference type="PANTHER" id="PTHR19384:SF17">
    <property type="entry name" value="NADPH--CYTOCHROME P450 REDUCTASE"/>
    <property type="match status" value="1"/>
</dbReference>
<reference evidence="6 7" key="1">
    <citation type="submission" date="2018-06" db="EMBL/GenBank/DDBJ databases">
        <authorList>
            <consortium name="Pathogen Informatics"/>
            <person name="Doyle S."/>
        </authorList>
    </citation>
    <scope>NUCLEOTIDE SEQUENCE [LARGE SCALE GENOMIC DNA]</scope>
    <source>
        <strain evidence="6 7">NCTC11661</strain>
    </source>
</reference>
<evidence type="ECO:0000259" key="5">
    <source>
        <dbReference type="PROSITE" id="PS51384"/>
    </source>
</evidence>
<evidence type="ECO:0000313" key="7">
    <source>
        <dbReference type="Proteomes" id="UP000255515"/>
    </source>
</evidence>
<dbReference type="EC" id="1.6.2.4" evidence="2"/>
<feature type="transmembrane region" description="Helical" evidence="3">
    <location>
        <begin position="175"/>
        <end position="195"/>
    </location>
</feature>
<feature type="transmembrane region" description="Helical" evidence="3">
    <location>
        <begin position="290"/>
        <end position="314"/>
    </location>
</feature>
<dbReference type="InterPro" id="IPR008254">
    <property type="entry name" value="Flavodoxin/NO_synth"/>
</dbReference>
<evidence type="ECO:0000256" key="1">
    <source>
        <dbReference type="ARBA" id="ARBA00022630"/>
    </source>
</evidence>
<keyword evidence="3" id="KW-1133">Transmembrane helix</keyword>
<dbReference type="InterPro" id="IPR017938">
    <property type="entry name" value="Riboflavin_synthase-like_b-brl"/>
</dbReference>
<dbReference type="InterPro" id="IPR001094">
    <property type="entry name" value="Flavdoxin-like"/>
</dbReference>
<dbReference type="GO" id="GO:0050660">
    <property type="term" value="F:flavin adenine dinucleotide binding"/>
    <property type="evidence" value="ECO:0007669"/>
    <property type="project" value="TreeGrafter"/>
</dbReference>
<feature type="transmembrane region" description="Helical" evidence="3">
    <location>
        <begin position="125"/>
        <end position="146"/>
    </location>
</feature>
<accession>A0A380ZW05</accession>
<evidence type="ECO:0000256" key="2">
    <source>
        <dbReference type="ARBA" id="ARBA00023797"/>
    </source>
</evidence>
<evidence type="ECO:0000313" key="6">
    <source>
        <dbReference type="EMBL" id="SUV52978.1"/>
    </source>
</evidence>
<dbReference type="AlphaFoldDB" id="A0A380ZW05"/>
<feature type="domain" description="Flavodoxin-like" evidence="4">
    <location>
        <begin position="332"/>
        <end position="471"/>
    </location>
</feature>
<dbReference type="InterPro" id="IPR005625">
    <property type="entry name" value="PepSY-ass_TM"/>
</dbReference>